<evidence type="ECO:0000313" key="2">
    <source>
        <dbReference type="EMBL" id="EFX84880.1"/>
    </source>
</evidence>
<keyword evidence="3" id="KW-1185">Reference proteome</keyword>
<gene>
    <name evidence="2" type="ORF">DAPPUDRAFT_300753</name>
</gene>
<evidence type="ECO:0000256" key="1">
    <source>
        <dbReference type="SAM" id="Phobius"/>
    </source>
</evidence>
<keyword evidence="1" id="KW-0472">Membrane</keyword>
<feature type="transmembrane region" description="Helical" evidence="1">
    <location>
        <begin position="7"/>
        <end position="26"/>
    </location>
</feature>
<dbReference type="InParanoid" id="E9G661"/>
<keyword evidence="1" id="KW-1133">Transmembrane helix</keyword>
<dbReference type="HOGENOM" id="CLU_2348760_0_0_1"/>
<dbReference type="KEGG" id="dpx:DAPPUDRAFT_300753"/>
<accession>E9G661</accession>
<proteinExistence type="predicted"/>
<sequence length="97" mass="11897">MDARRPIIVYFTFFYGYLFQIGPRTFCFWMGSFFFFLRFSVVGFLYNHFVCFFLFSSNWPYFFFHIYYLGIVDPIRGFACQAHTVFPRFFCCVFVLF</sequence>
<evidence type="ECO:0000313" key="3">
    <source>
        <dbReference type="Proteomes" id="UP000000305"/>
    </source>
</evidence>
<dbReference type="EMBL" id="GL732533">
    <property type="protein sequence ID" value="EFX84880.1"/>
    <property type="molecule type" value="Genomic_DNA"/>
</dbReference>
<keyword evidence="1" id="KW-0812">Transmembrane</keyword>
<reference evidence="2 3" key="1">
    <citation type="journal article" date="2011" name="Science">
        <title>The ecoresponsive genome of Daphnia pulex.</title>
        <authorList>
            <person name="Colbourne J.K."/>
            <person name="Pfrender M.E."/>
            <person name="Gilbert D."/>
            <person name="Thomas W.K."/>
            <person name="Tucker A."/>
            <person name="Oakley T.H."/>
            <person name="Tokishita S."/>
            <person name="Aerts A."/>
            <person name="Arnold G.J."/>
            <person name="Basu M.K."/>
            <person name="Bauer D.J."/>
            <person name="Caceres C.E."/>
            <person name="Carmel L."/>
            <person name="Casola C."/>
            <person name="Choi J.H."/>
            <person name="Detter J.C."/>
            <person name="Dong Q."/>
            <person name="Dusheyko S."/>
            <person name="Eads B.D."/>
            <person name="Frohlich T."/>
            <person name="Geiler-Samerotte K.A."/>
            <person name="Gerlach D."/>
            <person name="Hatcher P."/>
            <person name="Jogdeo S."/>
            <person name="Krijgsveld J."/>
            <person name="Kriventseva E.V."/>
            <person name="Kultz D."/>
            <person name="Laforsch C."/>
            <person name="Lindquist E."/>
            <person name="Lopez J."/>
            <person name="Manak J.R."/>
            <person name="Muller J."/>
            <person name="Pangilinan J."/>
            <person name="Patwardhan R.P."/>
            <person name="Pitluck S."/>
            <person name="Pritham E.J."/>
            <person name="Rechtsteiner A."/>
            <person name="Rho M."/>
            <person name="Rogozin I.B."/>
            <person name="Sakarya O."/>
            <person name="Salamov A."/>
            <person name="Schaack S."/>
            <person name="Shapiro H."/>
            <person name="Shiga Y."/>
            <person name="Skalitzky C."/>
            <person name="Smith Z."/>
            <person name="Souvorov A."/>
            <person name="Sung W."/>
            <person name="Tang Z."/>
            <person name="Tsuchiya D."/>
            <person name="Tu H."/>
            <person name="Vos H."/>
            <person name="Wang M."/>
            <person name="Wolf Y.I."/>
            <person name="Yamagata H."/>
            <person name="Yamada T."/>
            <person name="Ye Y."/>
            <person name="Shaw J.R."/>
            <person name="Andrews J."/>
            <person name="Crease T.J."/>
            <person name="Tang H."/>
            <person name="Lucas S.M."/>
            <person name="Robertson H.M."/>
            <person name="Bork P."/>
            <person name="Koonin E.V."/>
            <person name="Zdobnov E.M."/>
            <person name="Grigoriev I.V."/>
            <person name="Lynch M."/>
            <person name="Boore J.L."/>
        </authorList>
    </citation>
    <scope>NUCLEOTIDE SEQUENCE [LARGE SCALE GENOMIC DNA]</scope>
</reference>
<dbReference type="AlphaFoldDB" id="E9G661"/>
<name>E9G661_DAPPU</name>
<dbReference type="Proteomes" id="UP000000305">
    <property type="component" value="Unassembled WGS sequence"/>
</dbReference>
<protein>
    <submittedName>
        <fullName evidence="2">Uncharacterized protein</fullName>
    </submittedName>
</protein>
<organism evidence="2 3">
    <name type="scientific">Daphnia pulex</name>
    <name type="common">Water flea</name>
    <dbReference type="NCBI Taxonomy" id="6669"/>
    <lineage>
        <taxon>Eukaryota</taxon>
        <taxon>Metazoa</taxon>
        <taxon>Ecdysozoa</taxon>
        <taxon>Arthropoda</taxon>
        <taxon>Crustacea</taxon>
        <taxon>Branchiopoda</taxon>
        <taxon>Diplostraca</taxon>
        <taxon>Cladocera</taxon>
        <taxon>Anomopoda</taxon>
        <taxon>Daphniidae</taxon>
        <taxon>Daphnia</taxon>
    </lineage>
</organism>